<name>A0A1Q2CC36_9ACTN</name>
<dbReference type="KEGG" id="tfl:RPIT_01555"/>
<evidence type="ECO:0000256" key="6">
    <source>
        <dbReference type="ARBA" id="ARBA00048539"/>
    </source>
</evidence>
<evidence type="ECO:0000256" key="3">
    <source>
        <dbReference type="ARBA" id="ARBA00022694"/>
    </source>
</evidence>
<dbReference type="Gene3D" id="3.40.50.620">
    <property type="entry name" value="HUPs"/>
    <property type="match status" value="1"/>
</dbReference>
<dbReference type="InterPro" id="IPR014729">
    <property type="entry name" value="Rossmann-like_a/b/a_fold"/>
</dbReference>
<dbReference type="GO" id="GO:0005737">
    <property type="term" value="C:cytoplasm"/>
    <property type="evidence" value="ECO:0007669"/>
    <property type="project" value="UniProtKB-SubCell"/>
</dbReference>
<dbReference type="GO" id="GO:0032267">
    <property type="term" value="F:tRNA(Ile)-lysidine synthase activity"/>
    <property type="evidence" value="ECO:0007669"/>
    <property type="project" value="UniProtKB-EC"/>
</dbReference>
<gene>
    <name evidence="7" type="primary">tilS</name>
    <name evidence="10" type="ORF">RPIT_01555</name>
</gene>
<dbReference type="Proteomes" id="UP000188324">
    <property type="component" value="Chromosome"/>
</dbReference>
<dbReference type="SUPFAM" id="SSF52402">
    <property type="entry name" value="Adenine nucleotide alpha hydrolases-like"/>
    <property type="match status" value="1"/>
</dbReference>
<keyword evidence="4 7" id="KW-0547">Nucleotide-binding</keyword>
<dbReference type="GO" id="GO:0006400">
    <property type="term" value="P:tRNA modification"/>
    <property type="evidence" value="ECO:0007669"/>
    <property type="project" value="UniProtKB-UniRule"/>
</dbReference>
<comment type="function">
    <text evidence="7">Ligates lysine onto the cytidine present at position 34 of the AUA codon-specific tRNA(Ile) that contains the anticodon CAU, in an ATP-dependent manner. Cytidine is converted to lysidine, thus changing the amino acid specificity of the tRNA from methionine to isoleucine.</text>
</comment>
<dbReference type="Gene3D" id="1.20.59.20">
    <property type="match status" value="1"/>
</dbReference>
<dbReference type="AlphaFoldDB" id="A0A1Q2CC36"/>
<comment type="domain">
    <text evidence="7">The N-terminal region contains the highly conserved SGGXDS motif, predicted to be a P-loop motif involved in ATP binding.</text>
</comment>
<keyword evidence="1 7" id="KW-0963">Cytoplasm</keyword>
<feature type="binding site" evidence="7">
    <location>
        <begin position="31"/>
        <end position="36"/>
    </location>
    <ligand>
        <name>ATP</name>
        <dbReference type="ChEBI" id="CHEBI:30616"/>
    </ligand>
</feature>
<keyword evidence="11" id="KW-1185">Reference proteome</keyword>
<dbReference type="CDD" id="cd01992">
    <property type="entry name" value="TilS_N"/>
    <property type="match status" value="1"/>
</dbReference>
<evidence type="ECO:0000313" key="11">
    <source>
        <dbReference type="Proteomes" id="UP000188324"/>
    </source>
</evidence>
<evidence type="ECO:0000256" key="7">
    <source>
        <dbReference type="HAMAP-Rule" id="MF_01161"/>
    </source>
</evidence>
<dbReference type="InterPro" id="IPR015262">
    <property type="entry name" value="tRNA_Ile_lys_synt_subst-bd"/>
</dbReference>
<dbReference type="PANTHER" id="PTHR43033:SF1">
    <property type="entry name" value="TRNA(ILE)-LYSIDINE SYNTHASE-RELATED"/>
    <property type="match status" value="1"/>
</dbReference>
<dbReference type="EMBL" id="CP019605">
    <property type="protein sequence ID" value="AQP43660.1"/>
    <property type="molecule type" value="Genomic_DNA"/>
</dbReference>
<dbReference type="InterPro" id="IPR012795">
    <property type="entry name" value="tRNA_Ile_lys_synt_N"/>
</dbReference>
<evidence type="ECO:0000256" key="5">
    <source>
        <dbReference type="ARBA" id="ARBA00022840"/>
    </source>
</evidence>
<feature type="domain" description="tRNA(Ile)-lysidine synthase substrate-binding" evidence="9">
    <location>
        <begin position="241"/>
        <end position="304"/>
    </location>
</feature>
<keyword evidence="3 7" id="KW-0819">tRNA processing</keyword>
<organism evidence="10 11">
    <name type="scientific">Tessaracoccus flavus</name>
    <dbReference type="NCBI Taxonomy" id="1610493"/>
    <lineage>
        <taxon>Bacteria</taxon>
        <taxon>Bacillati</taxon>
        <taxon>Actinomycetota</taxon>
        <taxon>Actinomycetes</taxon>
        <taxon>Propionibacteriales</taxon>
        <taxon>Propionibacteriaceae</taxon>
        <taxon>Tessaracoccus</taxon>
    </lineage>
</organism>
<keyword evidence="5 7" id="KW-0067">ATP-binding</keyword>
<dbReference type="InterPro" id="IPR011063">
    <property type="entry name" value="TilS/TtcA_N"/>
</dbReference>
<comment type="catalytic activity">
    <reaction evidence="6 7">
        <text>cytidine(34) in tRNA(Ile2) + L-lysine + ATP = lysidine(34) in tRNA(Ile2) + AMP + diphosphate + H(+)</text>
        <dbReference type="Rhea" id="RHEA:43744"/>
        <dbReference type="Rhea" id="RHEA-COMP:10625"/>
        <dbReference type="Rhea" id="RHEA-COMP:10670"/>
        <dbReference type="ChEBI" id="CHEBI:15378"/>
        <dbReference type="ChEBI" id="CHEBI:30616"/>
        <dbReference type="ChEBI" id="CHEBI:32551"/>
        <dbReference type="ChEBI" id="CHEBI:33019"/>
        <dbReference type="ChEBI" id="CHEBI:82748"/>
        <dbReference type="ChEBI" id="CHEBI:83665"/>
        <dbReference type="ChEBI" id="CHEBI:456215"/>
        <dbReference type="EC" id="6.3.4.19"/>
    </reaction>
</comment>
<dbReference type="NCBIfam" id="TIGR02432">
    <property type="entry name" value="lysidine_TilS_N"/>
    <property type="match status" value="1"/>
</dbReference>
<dbReference type="PANTHER" id="PTHR43033">
    <property type="entry name" value="TRNA(ILE)-LYSIDINE SYNTHASE-RELATED"/>
    <property type="match status" value="1"/>
</dbReference>
<dbReference type="RefSeq" id="WP_077339889.1">
    <property type="nucleotide sequence ID" value="NZ_CP019605.1"/>
</dbReference>
<sequence>MARRELGPAALRVGRAVADHLPDGGAVVGCSGGADSLALALGAAWAAARTGADVAAVVVDHGLRPDSGHVSSRVVEQLRGRGLDARVVRVQVEPDHPDGLEAAARHARLATLEATGRPVLLGHTLDDQAETVLLGLLRGSGTRSLAGMAAVRGPFIRPLLGLRRADTEAACGEWGIEPWQDPMNDDERYARVRTRRLLPLLTDELGRDVAPALARTARLARADADHLDALALAAVPQRQWLEVADLEPLPDALLWRVVRRWLAARSPSSGMEHVLAVARLVGHWHGQGPVAVPGAVVRRVGGRLLVEPSGAARQDDGDPSS</sequence>
<evidence type="ECO:0000313" key="10">
    <source>
        <dbReference type="EMBL" id="AQP43660.1"/>
    </source>
</evidence>
<dbReference type="STRING" id="1610493.RPIT_01555"/>
<dbReference type="HAMAP" id="MF_01161">
    <property type="entry name" value="tRNA_Ile_lys_synt"/>
    <property type="match status" value="1"/>
</dbReference>
<evidence type="ECO:0000256" key="2">
    <source>
        <dbReference type="ARBA" id="ARBA00022598"/>
    </source>
</evidence>
<accession>A0A1Q2CC36</accession>
<dbReference type="SUPFAM" id="SSF82829">
    <property type="entry name" value="MesJ substrate recognition domain-like"/>
    <property type="match status" value="1"/>
</dbReference>
<dbReference type="EC" id="6.3.4.19" evidence="7"/>
<dbReference type="GO" id="GO:0005524">
    <property type="term" value="F:ATP binding"/>
    <property type="evidence" value="ECO:0007669"/>
    <property type="project" value="UniProtKB-UniRule"/>
</dbReference>
<proteinExistence type="inferred from homology"/>
<evidence type="ECO:0000256" key="4">
    <source>
        <dbReference type="ARBA" id="ARBA00022741"/>
    </source>
</evidence>
<comment type="similarity">
    <text evidence="7">Belongs to the tRNA(Ile)-lysidine synthase family.</text>
</comment>
<dbReference type="OrthoDB" id="5244702at2"/>
<dbReference type="Pfam" id="PF09179">
    <property type="entry name" value="TilS"/>
    <property type="match status" value="1"/>
</dbReference>
<evidence type="ECO:0000259" key="9">
    <source>
        <dbReference type="Pfam" id="PF09179"/>
    </source>
</evidence>
<evidence type="ECO:0000256" key="1">
    <source>
        <dbReference type="ARBA" id="ARBA00022490"/>
    </source>
</evidence>
<protein>
    <recommendedName>
        <fullName evidence="7">tRNA(Ile)-lysidine synthase</fullName>
        <ecNumber evidence="7">6.3.4.19</ecNumber>
    </recommendedName>
    <alternativeName>
        <fullName evidence="7">tRNA(Ile)-2-lysyl-cytidine synthase</fullName>
    </alternativeName>
    <alternativeName>
        <fullName evidence="7">tRNA(Ile)-lysidine synthetase</fullName>
    </alternativeName>
</protein>
<reference evidence="10 11" key="1">
    <citation type="journal article" date="2016" name="Int. J. Syst. Evol. Microbiol.">
        <title>Tessaracoccus flavus sp. nov., isolated from the drainage system of a lindane-producing factory.</title>
        <authorList>
            <person name="Kumari R."/>
            <person name="Singh P."/>
            <person name="Schumann P."/>
            <person name="Lal R."/>
        </authorList>
    </citation>
    <scope>NUCLEOTIDE SEQUENCE [LARGE SCALE GENOMIC DNA]</scope>
    <source>
        <strain evidence="10 11">RP1T</strain>
    </source>
</reference>
<comment type="subcellular location">
    <subcellularLocation>
        <location evidence="7">Cytoplasm</location>
    </subcellularLocation>
</comment>
<keyword evidence="2 7" id="KW-0436">Ligase</keyword>
<dbReference type="InterPro" id="IPR012094">
    <property type="entry name" value="tRNA_Ile_lys_synt"/>
</dbReference>
<evidence type="ECO:0000259" key="8">
    <source>
        <dbReference type="Pfam" id="PF01171"/>
    </source>
</evidence>
<feature type="domain" description="tRNA(Ile)-lysidine/2-thiocytidine synthase N-terminal" evidence="8">
    <location>
        <begin position="27"/>
        <end position="196"/>
    </location>
</feature>
<dbReference type="Pfam" id="PF01171">
    <property type="entry name" value="ATP_bind_3"/>
    <property type="match status" value="1"/>
</dbReference>